<evidence type="ECO:0000256" key="1">
    <source>
        <dbReference type="SAM" id="MobiDB-lite"/>
    </source>
</evidence>
<dbReference type="Proteomes" id="UP000019149">
    <property type="component" value="Unassembled WGS sequence"/>
</dbReference>
<keyword evidence="3" id="KW-1185">Reference proteome</keyword>
<feature type="region of interest" description="Disordered" evidence="1">
    <location>
        <begin position="1"/>
        <end position="25"/>
    </location>
</feature>
<dbReference type="AlphaFoldDB" id="W6UCL1"/>
<proteinExistence type="predicted"/>
<feature type="compositionally biased region" description="Polar residues" evidence="1">
    <location>
        <begin position="14"/>
        <end position="25"/>
    </location>
</feature>
<dbReference type="EMBL" id="APAU02000051">
    <property type="protein sequence ID" value="EUB59010.1"/>
    <property type="molecule type" value="Genomic_DNA"/>
</dbReference>
<comment type="caution">
    <text evidence="2">The sequence shown here is derived from an EMBL/GenBank/DDBJ whole genome shotgun (WGS) entry which is preliminary data.</text>
</comment>
<evidence type="ECO:0000313" key="2">
    <source>
        <dbReference type="EMBL" id="EUB59010.1"/>
    </source>
</evidence>
<sequence length="353" mass="40792">MPSVTHSRNGDIIQPSNHSTNHSNVSAGQWNVPSPYCAVLEVVLEKMCGVGPEATLYIILYTHEPSNEDQAIVHIPFLRHQWNKLKFRYRFELFYFGYESPSSIPSRSGKQFLVMKNWRLTYQDLSVTWSSKYIQSQILSSSSSRISKLNTFFLHKITSFCMLTHELSFHPAYQSSHLILSSNVIFSTLSHYNKKSSFLCAFFSVGVGFYLWHWQSTSDGLCEGIIKHCSEIDEEYVSHICDAGGKGIDNYELHCNWICCDHRHETCPYFSLSSPESRPTLDLFDFLRGDFKFSAAAINLFFQFFIVFSRKCQSFVISVGYNQSLFSYLVSFLKNLLINKYNDPLKLLLFRFQ</sequence>
<dbReference type="RefSeq" id="XP_024350206.1">
    <property type="nucleotide sequence ID" value="XM_024495375.1"/>
</dbReference>
<gene>
    <name evidence="2" type="ORF">EGR_06126</name>
</gene>
<dbReference type="GeneID" id="36341841"/>
<protein>
    <submittedName>
        <fullName evidence="2">Uncharacterized protein</fullName>
    </submittedName>
</protein>
<organism evidence="2 3">
    <name type="scientific">Echinococcus granulosus</name>
    <name type="common">Hydatid tapeworm</name>
    <dbReference type="NCBI Taxonomy" id="6210"/>
    <lineage>
        <taxon>Eukaryota</taxon>
        <taxon>Metazoa</taxon>
        <taxon>Spiralia</taxon>
        <taxon>Lophotrochozoa</taxon>
        <taxon>Platyhelminthes</taxon>
        <taxon>Cestoda</taxon>
        <taxon>Eucestoda</taxon>
        <taxon>Cyclophyllidea</taxon>
        <taxon>Taeniidae</taxon>
        <taxon>Echinococcus</taxon>
        <taxon>Echinococcus granulosus group</taxon>
    </lineage>
</organism>
<accession>W6UCL1</accession>
<dbReference type="KEGG" id="egl:EGR_06126"/>
<dbReference type="CTD" id="36341841"/>
<evidence type="ECO:0000313" key="3">
    <source>
        <dbReference type="Proteomes" id="UP000019149"/>
    </source>
</evidence>
<reference evidence="2 3" key="1">
    <citation type="journal article" date="2013" name="Nat. Genet.">
        <title>The genome of the hydatid tapeworm Echinococcus granulosus.</title>
        <authorList>
            <person name="Zheng H."/>
            <person name="Zhang W."/>
            <person name="Zhang L."/>
            <person name="Zhang Z."/>
            <person name="Li J."/>
            <person name="Lu G."/>
            <person name="Zhu Y."/>
            <person name="Wang Y."/>
            <person name="Huang Y."/>
            <person name="Liu J."/>
            <person name="Kang H."/>
            <person name="Chen J."/>
            <person name="Wang L."/>
            <person name="Chen A."/>
            <person name="Yu S."/>
            <person name="Gao Z."/>
            <person name="Jin L."/>
            <person name="Gu W."/>
            <person name="Wang Z."/>
            <person name="Zhao L."/>
            <person name="Shi B."/>
            <person name="Wen H."/>
            <person name="Lin R."/>
            <person name="Jones M.K."/>
            <person name="Brejova B."/>
            <person name="Vinar T."/>
            <person name="Zhao G."/>
            <person name="McManus D.P."/>
            <person name="Chen Z."/>
            <person name="Zhou Y."/>
            <person name="Wang S."/>
        </authorList>
    </citation>
    <scope>NUCLEOTIDE SEQUENCE [LARGE SCALE GENOMIC DNA]</scope>
</reference>
<name>W6UCL1_ECHGR</name>